<dbReference type="RefSeq" id="WP_010885852.1">
    <property type="nucleotide sequence ID" value="NZ_DUJN01000002.1"/>
</dbReference>
<evidence type="ECO:0000313" key="1">
    <source>
        <dbReference type="EMBL" id="HII60752.1"/>
    </source>
</evidence>
<dbReference type="AlphaFoldDB" id="A0A832SY25"/>
<dbReference type="Proteomes" id="UP000617544">
    <property type="component" value="Unassembled WGS sequence"/>
</dbReference>
<sequence length="103" mass="11588">MLRIATYSLLLNGILLLAYYYINSSYVYLAFSIFSFMLALGIKNEIRLAIKITLVYSGIEFFLALLLLMAGNITSSIDAIISLLILHDIIGYAQRKYGKEVNP</sequence>
<dbReference type="OMA" id="MLRIATY"/>
<organism evidence="1 2">
    <name type="scientific">Pyrococcus horikoshii</name>
    <dbReference type="NCBI Taxonomy" id="53953"/>
    <lineage>
        <taxon>Archaea</taxon>
        <taxon>Methanobacteriati</taxon>
        <taxon>Methanobacteriota</taxon>
        <taxon>Thermococci</taxon>
        <taxon>Thermococcales</taxon>
        <taxon>Thermococcaceae</taxon>
        <taxon>Pyrococcus</taxon>
    </lineage>
</organism>
<reference evidence="1" key="1">
    <citation type="journal article" date="2020" name="bioRxiv">
        <title>A rank-normalized archaeal taxonomy based on genome phylogeny resolves widespread incomplete and uneven classifications.</title>
        <authorList>
            <person name="Rinke C."/>
            <person name="Chuvochina M."/>
            <person name="Mussig A.J."/>
            <person name="Chaumeil P.-A."/>
            <person name="Waite D.W."/>
            <person name="Whitman W.B."/>
            <person name="Parks D.H."/>
            <person name="Hugenholtz P."/>
        </authorList>
    </citation>
    <scope>NUCLEOTIDE SEQUENCE</scope>
    <source>
        <strain evidence="1">UBA8834</strain>
    </source>
</reference>
<name>A0A832SY25_PYRHR</name>
<protein>
    <submittedName>
        <fullName evidence="1">Uncharacterized protein</fullName>
    </submittedName>
</protein>
<comment type="caution">
    <text evidence="1">The sequence shown here is derived from an EMBL/GenBank/DDBJ whole genome shotgun (WGS) entry which is preliminary data.</text>
</comment>
<accession>A0A832SY25</accession>
<gene>
    <name evidence="1" type="ORF">HA331_03170</name>
</gene>
<evidence type="ECO:0000313" key="2">
    <source>
        <dbReference type="Proteomes" id="UP000617544"/>
    </source>
</evidence>
<dbReference type="EMBL" id="DUJN01000002">
    <property type="protein sequence ID" value="HII60752.1"/>
    <property type="molecule type" value="Genomic_DNA"/>
</dbReference>
<dbReference type="GeneID" id="1442634"/>
<proteinExistence type="predicted"/>